<dbReference type="SUPFAM" id="SSF46785">
    <property type="entry name" value="Winged helix' DNA-binding domain"/>
    <property type="match status" value="1"/>
</dbReference>
<dbReference type="InterPro" id="IPR001077">
    <property type="entry name" value="COMT_C"/>
</dbReference>
<proteinExistence type="predicted"/>
<protein>
    <recommendedName>
        <fullName evidence="8">O-methyltransferase domain-containing protein</fullName>
    </recommendedName>
</protein>
<keyword evidence="2" id="KW-0808">Transferase</keyword>
<comment type="caution">
    <text evidence="6">The sequence shown here is derived from an EMBL/GenBank/DDBJ whole genome shotgun (WGS) entry which is preliminary data.</text>
</comment>
<name>A0ABR0E5G1_ZASCE</name>
<dbReference type="InterPro" id="IPR016461">
    <property type="entry name" value="COMT-like"/>
</dbReference>
<evidence type="ECO:0000313" key="6">
    <source>
        <dbReference type="EMBL" id="KAK4496669.1"/>
    </source>
</evidence>
<dbReference type="Gene3D" id="1.10.10.10">
    <property type="entry name" value="Winged helix-like DNA-binding domain superfamily/Winged helix DNA-binding domain"/>
    <property type="match status" value="1"/>
</dbReference>
<feature type="domain" description="O-methyltransferase C-terminal" evidence="4">
    <location>
        <begin position="239"/>
        <end position="388"/>
    </location>
</feature>
<dbReference type="SUPFAM" id="SSF53335">
    <property type="entry name" value="S-adenosyl-L-methionine-dependent methyltransferases"/>
    <property type="match status" value="1"/>
</dbReference>
<evidence type="ECO:0000256" key="3">
    <source>
        <dbReference type="ARBA" id="ARBA00022691"/>
    </source>
</evidence>
<dbReference type="InterPro" id="IPR012967">
    <property type="entry name" value="COMT_dimerisation"/>
</dbReference>
<dbReference type="Gene3D" id="3.40.50.150">
    <property type="entry name" value="Vaccinia Virus protein VP39"/>
    <property type="match status" value="1"/>
</dbReference>
<sequence length="408" mass="44970">MSSKEIQSLIGRINSIHASAKGDIASDKTATYQLLLASRQLNAALEDPSEIATFNAFSGIQLMCVRLAIELRIFEKLASAEKPLTAADLAADGCAEEGLIVSVARVLGSKGFLAETKTSDGNNALVANPMTRHMTVPSVRARSIFHYDSGLPILTQGLSYFRSTNFRLQKGHDPCLFQFAHDTTDDSYVFFSKQPGVMENFSTYMQGYLGSEGYYAPAEWFPFDEVCLRDFDPGRGEYVYVDVGGGKGQHVQRIVERFGDGVQGGKFLVQDLGPVIEDIDKSGMALDARIEKQAYDYMTPQPIRGARAYMFENIFHYHNDFVSKDILEIVKEAMVPGYSKLLISTLILPEQGVPFALAVMDVMTNCVNGGRERTEAELRALLESCGFRIVKFWYPPAAGNGVIEAELA</sequence>
<accession>A0ABR0E5G1</accession>
<dbReference type="PIRSF" id="PIRSF005739">
    <property type="entry name" value="O-mtase"/>
    <property type="match status" value="1"/>
</dbReference>
<evidence type="ECO:0000259" key="5">
    <source>
        <dbReference type="Pfam" id="PF08100"/>
    </source>
</evidence>
<dbReference type="Pfam" id="PF00891">
    <property type="entry name" value="Methyltransf_2"/>
    <property type="match status" value="1"/>
</dbReference>
<organism evidence="6 7">
    <name type="scientific">Zasmidium cellare</name>
    <name type="common">Wine cellar mold</name>
    <name type="synonym">Racodium cellare</name>
    <dbReference type="NCBI Taxonomy" id="395010"/>
    <lineage>
        <taxon>Eukaryota</taxon>
        <taxon>Fungi</taxon>
        <taxon>Dikarya</taxon>
        <taxon>Ascomycota</taxon>
        <taxon>Pezizomycotina</taxon>
        <taxon>Dothideomycetes</taxon>
        <taxon>Dothideomycetidae</taxon>
        <taxon>Mycosphaerellales</taxon>
        <taxon>Mycosphaerellaceae</taxon>
        <taxon>Zasmidium</taxon>
    </lineage>
</organism>
<dbReference type="Pfam" id="PF08100">
    <property type="entry name" value="Dimerisation"/>
    <property type="match status" value="1"/>
</dbReference>
<keyword evidence="7" id="KW-1185">Reference proteome</keyword>
<dbReference type="InterPro" id="IPR029063">
    <property type="entry name" value="SAM-dependent_MTases_sf"/>
</dbReference>
<dbReference type="PANTHER" id="PTHR43712">
    <property type="entry name" value="PUTATIVE (AFU_ORTHOLOGUE AFUA_4G14580)-RELATED"/>
    <property type="match status" value="1"/>
</dbReference>
<evidence type="ECO:0000313" key="7">
    <source>
        <dbReference type="Proteomes" id="UP001305779"/>
    </source>
</evidence>
<evidence type="ECO:0000259" key="4">
    <source>
        <dbReference type="Pfam" id="PF00891"/>
    </source>
</evidence>
<reference evidence="6 7" key="1">
    <citation type="journal article" date="2023" name="G3 (Bethesda)">
        <title>A chromosome-level genome assembly of Zasmidium syzygii isolated from banana leaves.</title>
        <authorList>
            <person name="van Westerhoven A.C."/>
            <person name="Mehrabi R."/>
            <person name="Talebi R."/>
            <person name="Steentjes M.B.F."/>
            <person name="Corcolon B."/>
            <person name="Chong P.A."/>
            <person name="Kema G.H.J."/>
            <person name="Seidl M.F."/>
        </authorList>
    </citation>
    <scope>NUCLEOTIDE SEQUENCE [LARGE SCALE GENOMIC DNA]</scope>
    <source>
        <strain evidence="6 7">P124</strain>
    </source>
</reference>
<dbReference type="Proteomes" id="UP001305779">
    <property type="component" value="Unassembled WGS sequence"/>
</dbReference>
<evidence type="ECO:0000256" key="1">
    <source>
        <dbReference type="ARBA" id="ARBA00022603"/>
    </source>
</evidence>
<dbReference type="PROSITE" id="PS51683">
    <property type="entry name" value="SAM_OMT_II"/>
    <property type="match status" value="1"/>
</dbReference>
<evidence type="ECO:0008006" key="8">
    <source>
        <dbReference type="Google" id="ProtNLM"/>
    </source>
</evidence>
<dbReference type="PANTHER" id="PTHR43712:SF1">
    <property type="entry name" value="HYPOTHETICAL O-METHYLTRANSFERASE (EUROFUNG)-RELATED"/>
    <property type="match status" value="1"/>
</dbReference>
<dbReference type="EMBL" id="JAXOVC010000010">
    <property type="protein sequence ID" value="KAK4496669.1"/>
    <property type="molecule type" value="Genomic_DNA"/>
</dbReference>
<feature type="domain" description="O-methyltransferase dimerisation" evidence="5">
    <location>
        <begin position="62"/>
        <end position="124"/>
    </location>
</feature>
<gene>
    <name evidence="6" type="ORF">PRZ48_012651</name>
</gene>
<keyword evidence="3" id="KW-0949">S-adenosyl-L-methionine</keyword>
<dbReference type="InterPro" id="IPR036388">
    <property type="entry name" value="WH-like_DNA-bd_sf"/>
</dbReference>
<evidence type="ECO:0000256" key="2">
    <source>
        <dbReference type="ARBA" id="ARBA00022679"/>
    </source>
</evidence>
<dbReference type="InterPro" id="IPR036390">
    <property type="entry name" value="WH_DNA-bd_sf"/>
</dbReference>
<keyword evidence="1" id="KW-0489">Methyltransferase</keyword>